<dbReference type="EMBL" id="LT629765">
    <property type="protein sequence ID" value="SDS07849.1"/>
    <property type="molecule type" value="Genomic_DNA"/>
</dbReference>
<evidence type="ECO:0000313" key="2">
    <source>
        <dbReference type="Proteomes" id="UP000182237"/>
    </source>
</evidence>
<proteinExistence type="predicted"/>
<gene>
    <name evidence="1" type="ORF">SAMN04488539_0960</name>
</gene>
<reference evidence="1 2" key="1">
    <citation type="submission" date="2016-10" db="EMBL/GenBank/DDBJ databases">
        <authorList>
            <person name="de Groot N.N."/>
        </authorList>
    </citation>
    <scope>NUCLEOTIDE SEQUENCE [LARGE SCALE GENOMIC DNA]</scope>
    <source>
        <strain evidence="1 2">DSM 45434</strain>
    </source>
</reference>
<protein>
    <recommendedName>
        <fullName evidence="3">FCS-type domain-containing protein</fullName>
    </recommendedName>
</protein>
<keyword evidence="2" id="KW-1185">Reference proteome</keyword>
<name>A0A1H1PB66_9CORY</name>
<dbReference type="Proteomes" id="UP000182237">
    <property type="component" value="Chromosome I"/>
</dbReference>
<dbReference type="AlphaFoldDB" id="A0A1H1PB66"/>
<organism evidence="1 2">
    <name type="scientific">Corynebacterium timonense</name>
    <dbReference type="NCBI Taxonomy" id="441500"/>
    <lineage>
        <taxon>Bacteria</taxon>
        <taxon>Bacillati</taxon>
        <taxon>Actinomycetota</taxon>
        <taxon>Actinomycetes</taxon>
        <taxon>Mycobacteriales</taxon>
        <taxon>Corynebacteriaceae</taxon>
        <taxon>Corynebacterium</taxon>
    </lineage>
</organism>
<evidence type="ECO:0008006" key="3">
    <source>
        <dbReference type="Google" id="ProtNLM"/>
    </source>
</evidence>
<accession>A0A1H1PB66</accession>
<evidence type="ECO:0000313" key="1">
    <source>
        <dbReference type="EMBL" id="SDS07849.1"/>
    </source>
</evidence>
<sequence>MSVSGSVVPVRPAPTCQWCGAELPEHKGRGRRRRYCSDSCKQRAYEQRNGVSGTSIPRDAVILHPDKAQRMRDKLFELRCAAEDIATAHAEGAQSAEIRHLCDELVDIARSLEKLR</sequence>